<accession>A0A9U8EHH4</accession>
<feature type="compositionally biased region" description="Polar residues" evidence="12">
    <location>
        <begin position="275"/>
        <end position="288"/>
    </location>
</feature>
<reference evidence="15 16" key="1">
    <citation type="submission" date="2025-04" db="UniProtKB">
        <authorList>
            <consortium name="RefSeq"/>
        </authorList>
    </citation>
    <scope>IDENTIFICATION</scope>
</reference>
<evidence type="ECO:0000313" key="14">
    <source>
        <dbReference type="Proteomes" id="UP001165740"/>
    </source>
</evidence>
<dbReference type="RefSeq" id="XP_013086969.2">
    <property type="nucleotide sequence ID" value="XM_013231515.2"/>
</dbReference>
<sequence>MVHEIEDFYGVYLLYCLNPRYKGKTYIGYTVNPNRRIKQHNTGAHAGGANRTSGRGPWDMVLIIHGFPNDVSGLRFEWAWQNPHKSRRLRDVPKKTYKETTFQYSWRVVCNMLQTPPWSGLALTIRWLKQEYQLEFAVGLEPPLHMPVVYGPVVSKKIRNQKKSKKDESCQPSQASSSGSNKSDLPENNFCAVCCIRTEKDDITLRCLHPSCSMVAHIICLAKSFLDDQTKLLPIEGKCPKCRANLLWGELVRQRNGCYKNLSDSAVQQDDDKANTSLETDNADSMSE</sequence>
<dbReference type="PANTHER" id="PTHR20208">
    <property type="entry name" value="STRUCTURE-SPECIFIC ENDONUCLEASE SUBUNIT SLX1"/>
    <property type="match status" value="1"/>
</dbReference>
<evidence type="ECO:0000256" key="5">
    <source>
        <dbReference type="ARBA" id="ARBA00022771"/>
    </source>
</evidence>
<dbReference type="OrthoDB" id="24645at2759"/>
<dbReference type="GO" id="GO:0000724">
    <property type="term" value="P:double-strand break repair via homologous recombination"/>
    <property type="evidence" value="ECO:0007669"/>
    <property type="project" value="TreeGrafter"/>
</dbReference>
<proteinExistence type="inferred from homology"/>
<keyword evidence="9 11" id="KW-0234">DNA repair</keyword>
<keyword evidence="5" id="KW-0863">Zinc-finger</keyword>
<comment type="function">
    <text evidence="11">Catalytic subunit of a heterodimeric structure-specific endonuclease that resolves DNA secondary structures generated during DNA repair and recombination. Has endonuclease activity towards branched DNA substrates, introducing single-strand cuts in duplex DNA close to junctions with ss-DNA.</text>
</comment>
<dbReference type="HAMAP" id="MF_03100">
    <property type="entry name" value="Endonuc_su_Slx1"/>
    <property type="match status" value="1"/>
</dbReference>
<keyword evidence="14" id="KW-1185">Reference proteome</keyword>
<evidence type="ECO:0000256" key="6">
    <source>
        <dbReference type="ARBA" id="ARBA00022801"/>
    </source>
</evidence>
<evidence type="ECO:0000256" key="9">
    <source>
        <dbReference type="ARBA" id="ARBA00023204"/>
    </source>
</evidence>
<dbReference type="OMA" id="HNRGCDF"/>
<feature type="region of interest" description="Disordered" evidence="12">
    <location>
        <begin position="160"/>
        <end position="185"/>
    </location>
</feature>
<keyword evidence="7" id="KW-0862">Zinc</keyword>
<feature type="region of interest" description="Disordered" evidence="12">
    <location>
        <begin position="268"/>
        <end position="288"/>
    </location>
</feature>
<dbReference type="GO" id="GO:0008270">
    <property type="term" value="F:zinc ion binding"/>
    <property type="evidence" value="ECO:0007669"/>
    <property type="project" value="UniProtKB-KW"/>
</dbReference>
<dbReference type="EC" id="3.1.-.-" evidence="11"/>
<dbReference type="RefSeq" id="XP_055877416.1">
    <property type="nucleotide sequence ID" value="XM_056021441.1"/>
</dbReference>
<dbReference type="GO" id="GO:0033557">
    <property type="term" value="C:Slx1-Slx4 complex"/>
    <property type="evidence" value="ECO:0007669"/>
    <property type="project" value="UniProtKB-UniRule"/>
</dbReference>
<keyword evidence="3 11" id="KW-0255">Endonuclease</keyword>
<keyword evidence="6 11" id="KW-0378">Hydrolase</keyword>
<evidence type="ECO:0000313" key="16">
    <source>
        <dbReference type="RefSeq" id="XP_055877416.1"/>
    </source>
</evidence>
<dbReference type="InterPro" id="IPR013083">
    <property type="entry name" value="Znf_RING/FYVE/PHD"/>
</dbReference>
<name>A0A9U8EHH4_BIOGL</name>
<comment type="subcellular location">
    <subcellularLocation>
        <location evidence="11">Nucleus</location>
    </subcellularLocation>
</comment>
<keyword evidence="8 11" id="KW-0233">DNA recombination</keyword>
<feature type="compositionally biased region" description="Low complexity" evidence="12">
    <location>
        <begin position="170"/>
        <end position="183"/>
    </location>
</feature>
<dbReference type="InterPro" id="IPR035901">
    <property type="entry name" value="GIY-YIG_endonuc_sf"/>
</dbReference>
<dbReference type="RefSeq" id="XP_055877418.1">
    <property type="nucleotide sequence ID" value="XM_056021443.1"/>
</dbReference>
<dbReference type="InterPro" id="IPR048749">
    <property type="entry name" value="SLX1_C"/>
</dbReference>
<evidence type="ECO:0000256" key="12">
    <source>
        <dbReference type="SAM" id="MobiDB-lite"/>
    </source>
</evidence>
<comment type="cofactor">
    <cofactor evidence="11">
        <name>a divalent metal cation</name>
        <dbReference type="ChEBI" id="CHEBI:60240"/>
    </cofactor>
</comment>
<evidence type="ECO:0000256" key="8">
    <source>
        <dbReference type="ARBA" id="ARBA00023172"/>
    </source>
</evidence>
<dbReference type="AlphaFoldDB" id="A0A9U8EHH4"/>
<evidence type="ECO:0000256" key="3">
    <source>
        <dbReference type="ARBA" id="ARBA00022759"/>
    </source>
</evidence>
<dbReference type="FunFam" id="3.40.1440.10:FF:000008">
    <property type="entry name" value="Structure-specific endonuclease subunit SLX1 homolog"/>
    <property type="match status" value="1"/>
</dbReference>
<evidence type="ECO:0000259" key="13">
    <source>
        <dbReference type="PROSITE" id="PS50164"/>
    </source>
</evidence>
<dbReference type="RefSeq" id="XP_055877419.1">
    <property type="nucleotide sequence ID" value="XM_056021444.1"/>
</dbReference>
<dbReference type="InterPro" id="IPR027520">
    <property type="entry name" value="Slx1"/>
</dbReference>
<dbReference type="PANTHER" id="PTHR20208:SF10">
    <property type="entry name" value="STRUCTURE-SPECIFIC ENDONUCLEASE SUBUNIT SLX1"/>
    <property type="match status" value="1"/>
</dbReference>
<evidence type="ECO:0000256" key="1">
    <source>
        <dbReference type="ARBA" id="ARBA00022722"/>
    </source>
</evidence>
<dbReference type="Gene3D" id="3.40.1440.10">
    <property type="entry name" value="GIY-YIG endonuclease"/>
    <property type="match status" value="1"/>
</dbReference>
<protein>
    <recommendedName>
        <fullName evidence="11">Structure-specific endonuclease subunit SLX1 homolog</fullName>
        <ecNumber evidence="11">3.1.-.-</ecNumber>
    </recommendedName>
</protein>
<evidence type="ECO:0000313" key="19">
    <source>
        <dbReference type="RefSeq" id="XP_055877420.1"/>
    </source>
</evidence>
<gene>
    <name evidence="15 16 17 18 19" type="primary">LOC106071395</name>
</gene>
<evidence type="ECO:0000313" key="18">
    <source>
        <dbReference type="RefSeq" id="XP_055877419.1"/>
    </source>
</evidence>
<comment type="caution">
    <text evidence="11">Lacks conserved residue(s) required for the propagation of feature annotation.</text>
</comment>
<dbReference type="InterPro" id="IPR000305">
    <property type="entry name" value="GIY-YIG_endonuc"/>
</dbReference>
<dbReference type="Pfam" id="PF21202">
    <property type="entry name" value="SLX1_C"/>
    <property type="match status" value="1"/>
</dbReference>
<dbReference type="GO" id="GO:0008821">
    <property type="term" value="F:crossover junction DNA endonuclease activity"/>
    <property type="evidence" value="ECO:0007669"/>
    <property type="project" value="TreeGrafter"/>
</dbReference>
<evidence type="ECO:0000256" key="2">
    <source>
        <dbReference type="ARBA" id="ARBA00022723"/>
    </source>
</evidence>
<dbReference type="SUPFAM" id="SSF82771">
    <property type="entry name" value="GIY-YIG endonuclease"/>
    <property type="match status" value="1"/>
</dbReference>
<dbReference type="CDD" id="cd10455">
    <property type="entry name" value="GIY-YIG_SLX1"/>
    <property type="match status" value="1"/>
</dbReference>
<dbReference type="GeneID" id="106071395"/>
<comment type="similarity">
    <text evidence="11">Belongs to the SLX1 family.</text>
</comment>
<dbReference type="KEGG" id="bgt:106071395"/>
<dbReference type="Proteomes" id="UP001165740">
    <property type="component" value="Chromosome 2"/>
</dbReference>
<evidence type="ECO:0000256" key="4">
    <source>
        <dbReference type="ARBA" id="ARBA00022763"/>
    </source>
</evidence>
<keyword evidence="4 11" id="KW-0227">DNA damage</keyword>
<evidence type="ECO:0000313" key="17">
    <source>
        <dbReference type="RefSeq" id="XP_055877418.1"/>
    </source>
</evidence>
<organism evidence="14 15">
    <name type="scientific">Biomphalaria glabrata</name>
    <name type="common">Bloodfluke planorb</name>
    <name type="synonym">Freshwater snail</name>
    <dbReference type="NCBI Taxonomy" id="6526"/>
    <lineage>
        <taxon>Eukaryota</taxon>
        <taxon>Metazoa</taxon>
        <taxon>Spiralia</taxon>
        <taxon>Lophotrochozoa</taxon>
        <taxon>Mollusca</taxon>
        <taxon>Gastropoda</taxon>
        <taxon>Heterobranchia</taxon>
        <taxon>Euthyneura</taxon>
        <taxon>Panpulmonata</taxon>
        <taxon>Hygrophila</taxon>
        <taxon>Lymnaeoidea</taxon>
        <taxon>Planorbidae</taxon>
        <taxon>Biomphalaria</taxon>
    </lineage>
</organism>
<evidence type="ECO:0000256" key="11">
    <source>
        <dbReference type="HAMAP-Rule" id="MF_03100"/>
    </source>
</evidence>
<keyword evidence="1 11" id="KW-0540">Nuclease</keyword>
<dbReference type="GO" id="GO:0017108">
    <property type="term" value="F:5'-flap endonuclease activity"/>
    <property type="evidence" value="ECO:0007669"/>
    <property type="project" value="InterPro"/>
</dbReference>
<keyword evidence="10 11" id="KW-0539">Nucleus</keyword>
<dbReference type="Gene3D" id="3.30.40.10">
    <property type="entry name" value="Zinc/RING finger domain, C3HC4 (zinc finger)"/>
    <property type="match status" value="1"/>
</dbReference>
<comment type="subunit">
    <text evidence="11">Forms a heterodimer with a member of the SLX4 family.</text>
</comment>
<dbReference type="Pfam" id="PF01541">
    <property type="entry name" value="GIY-YIG"/>
    <property type="match status" value="1"/>
</dbReference>
<dbReference type="InterPro" id="IPR050381">
    <property type="entry name" value="SLX1_endonuclease"/>
</dbReference>
<feature type="domain" description="GIY-YIG" evidence="13">
    <location>
        <begin position="7"/>
        <end position="90"/>
    </location>
</feature>
<dbReference type="RefSeq" id="XP_055877420.1">
    <property type="nucleotide sequence ID" value="XM_056021445.1"/>
</dbReference>
<evidence type="ECO:0000313" key="15">
    <source>
        <dbReference type="RefSeq" id="XP_013086969.2"/>
    </source>
</evidence>
<keyword evidence="2" id="KW-0479">Metal-binding</keyword>
<evidence type="ECO:0000256" key="7">
    <source>
        <dbReference type="ARBA" id="ARBA00022833"/>
    </source>
</evidence>
<evidence type="ECO:0000256" key="10">
    <source>
        <dbReference type="ARBA" id="ARBA00023242"/>
    </source>
</evidence>
<dbReference type="PROSITE" id="PS50164">
    <property type="entry name" value="GIY_YIG"/>
    <property type="match status" value="1"/>
</dbReference>